<keyword evidence="3" id="KW-1185">Reference proteome</keyword>
<name>A0ABD3L7J7_EUCGL</name>
<dbReference type="Proteomes" id="UP001634007">
    <property type="component" value="Unassembled WGS sequence"/>
</dbReference>
<reference evidence="2 3" key="1">
    <citation type="submission" date="2024-11" db="EMBL/GenBank/DDBJ databases">
        <title>Chromosome-level genome assembly of Eucalyptus globulus Labill. provides insights into its genome evolution.</title>
        <authorList>
            <person name="Li X."/>
        </authorList>
    </citation>
    <scope>NUCLEOTIDE SEQUENCE [LARGE SCALE GENOMIC DNA]</scope>
    <source>
        <strain evidence="2">CL2024</strain>
        <tissue evidence="2">Fresh tender leaves</tissue>
    </source>
</reference>
<sequence length="112" mass="12441">MSSESEDQEDEGKLNLRSETSWFSNAPDAVAQSVPAKFNEEEIIEHRKQVGTKAVSRLKRSKVLRGRSALAGAASVQARNAPVDSSEFSRIEIHLKLNQTSELKVLFRAQTD</sequence>
<comment type="caution">
    <text evidence="2">The sequence shown here is derived from an EMBL/GenBank/DDBJ whole genome shotgun (WGS) entry which is preliminary data.</text>
</comment>
<accession>A0ABD3L7J7</accession>
<feature type="region of interest" description="Disordered" evidence="1">
    <location>
        <begin position="1"/>
        <end position="20"/>
    </location>
</feature>
<dbReference type="EMBL" id="JBJKBG010000003">
    <property type="protein sequence ID" value="KAL3745886.1"/>
    <property type="molecule type" value="Genomic_DNA"/>
</dbReference>
<organism evidence="2 3">
    <name type="scientific">Eucalyptus globulus</name>
    <name type="common">Tasmanian blue gum</name>
    <dbReference type="NCBI Taxonomy" id="34317"/>
    <lineage>
        <taxon>Eukaryota</taxon>
        <taxon>Viridiplantae</taxon>
        <taxon>Streptophyta</taxon>
        <taxon>Embryophyta</taxon>
        <taxon>Tracheophyta</taxon>
        <taxon>Spermatophyta</taxon>
        <taxon>Magnoliopsida</taxon>
        <taxon>eudicotyledons</taxon>
        <taxon>Gunneridae</taxon>
        <taxon>Pentapetalae</taxon>
        <taxon>rosids</taxon>
        <taxon>malvids</taxon>
        <taxon>Myrtales</taxon>
        <taxon>Myrtaceae</taxon>
        <taxon>Myrtoideae</taxon>
        <taxon>Eucalypteae</taxon>
        <taxon>Eucalyptus</taxon>
    </lineage>
</organism>
<evidence type="ECO:0000256" key="1">
    <source>
        <dbReference type="SAM" id="MobiDB-lite"/>
    </source>
</evidence>
<proteinExistence type="predicted"/>
<evidence type="ECO:0000313" key="2">
    <source>
        <dbReference type="EMBL" id="KAL3745886.1"/>
    </source>
</evidence>
<protein>
    <submittedName>
        <fullName evidence="2">Uncharacterized protein</fullName>
    </submittedName>
</protein>
<evidence type="ECO:0000313" key="3">
    <source>
        <dbReference type="Proteomes" id="UP001634007"/>
    </source>
</evidence>
<gene>
    <name evidence="2" type="ORF">ACJRO7_014910</name>
</gene>
<dbReference type="AlphaFoldDB" id="A0ABD3L7J7"/>
<feature type="compositionally biased region" description="Acidic residues" evidence="1">
    <location>
        <begin position="1"/>
        <end position="10"/>
    </location>
</feature>